<keyword evidence="5" id="KW-0677">Repeat</keyword>
<feature type="transmembrane region" description="Helical" evidence="11">
    <location>
        <begin position="611"/>
        <end position="628"/>
    </location>
</feature>
<comment type="subcellular location">
    <subcellularLocation>
        <location evidence="1">Membrane</location>
        <topology evidence="1">Multi-pass membrane protein</topology>
    </subcellularLocation>
</comment>
<evidence type="ECO:0000313" key="13">
    <source>
        <dbReference type="EMBL" id="DBA00014.1"/>
    </source>
</evidence>
<feature type="compositionally biased region" description="Low complexity" evidence="10">
    <location>
        <begin position="8"/>
        <end position="21"/>
    </location>
</feature>
<dbReference type="GO" id="GO:0016887">
    <property type="term" value="F:ATP hydrolysis activity"/>
    <property type="evidence" value="ECO:0007669"/>
    <property type="project" value="InterPro"/>
</dbReference>
<dbReference type="PROSITE" id="PS50893">
    <property type="entry name" value="ABC_TRANSPORTER_2"/>
    <property type="match status" value="2"/>
</dbReference>
<dbReference type="Pfam" id="PF12698">
    <property type="entry name" value="ABC2_membrane_3"/>
    <property type="match status" value="2"/>
</dbReference>
<dbReference type="GO" id="GO:0005319">
    <property type="term" value="F:lipid transporter activity"/>
    <property type="evidence" value="ECO:0007669"/>
    <property type="project" value="TreeGrafter"/>
</dbReference>
<dbReference type="GO" id="GO:0140359">
    <property type="term" value="F:ABC-type transporter activity"/>
    <property type="evidence" value="ECO:0007669"/>
    <property type="project" value="InterPro"/>
</dbReference>
<dbReference type="InterPro" id="IPR026082">
    <property type="entry name" value="ABCA"/>
</dbReference>
<keyword evidence="6" id="KW-0547">Nucleotide-binding</keyword>
<evidence type="ECO:0000256" key="5">
    <source>
        <dbReference type="ARBA" id="ARBA00022737"/>
    </source>
</evidence>
<dbReference type="FunFam" id="3.40.50.300:FF:000298">
    <property type="entry name" value="ATP-binding cassette sub-family A member 12"/>
    <property type="match status" value="1"/>
</dbReference>
<dbReference type="PANTHER" id="PTHR19229">
    <property type="entry name" value="ATP-BINDING CASSETTE TRANSPORTER SUBFAMILY A ABCA"/>
    <property type="match status" value="1"/>
</dbReference>
<feature type="transmembrane region" description="Helical" evidence="11">
    <location>
        <begin position="503"/>
        <end position="525"/>
    </location>
</feature>
<name>A0AAV2Z3N5_9STRA</name>
<dbReference type="InterPro" id="IPR013525">
    <property type="entry name" value="ABC2_TM"/>
</dbReference>
<evidence type="ECO:0000256" key="4">
    <source>
        <dbReference type="ARBA" id="ARBA00022692"/>
    </source>
</evidence>
<feature type="domain" description="ABC transporter" evidence="12">
    <location>
        <begin position="1691"/>
        <end position="1924"/>
    </location>
</feature>
<reference evidence="13" key="2">
    <citation type="journal article" date="2023" name="Microbiol Resour">
        <title>Decontamination and Annotation of the Draft Genome Sequence of the Oomycete Lagenidium giganteum ARSEF 373.</title>
        <authorList>
            <person name="Morgan W.R."/>
            <person name="Tartar A."/>
        </authorList>
    </citation>
    <scope>NUCLEOTIDE SEQUENCE</scope>
    <source>
        <strain evidence="13">ARSEF 373</strain>
    </source>
</reference>
<protein>
    <recommendedName>
        <fullName evidence="12">ABC transporter domain-containing protein</fullName>
    </recommendedName>
</protein>
<evidence type="ECO:0000259" key="12">
    <source>
        <dbReference type="PROSITE" id="PS50893"/>
    </source>
</evidence>
<dbReference type="Gene3D" id="3.40.50.300">
    <property type="entry name" value="P-loop containing nucleotide triphosphate hydrolases"/>
    <property type="match status" value="2"/>
</dbReference>
<sequence>MAPPSPASPKAATSAVAAPAPRSTRGTLRALVHKNWIVKKRHPIATLSEVLNPLICILLFAGLKTLEPDLAISSGWSTDASNRTDSSRGSSWDLFAKQDLMATFNATISDAGLAANKNTTQPNLTLASLSGSSLAAMSLASGLAVPYFYFTESTVPGLLLNMGLQSMLEADHLDRESETDVMFCFINYMLFGFTSLDPSSSFAVPPICHGRVVPYKIAITPNTTYTRNYFARLLELWHPRIALVPGLPMLTVPSFMDSYVMFENESVLEDYVAGPTYGRDLNHPKIYASISFQTFPQNDNEIGDVRGQNIDFSIRMNSTYTDTSFPGSVPRTIGRRFSFDKYLRAVKPLPTMCYATRGFMTLQTAVMRFLNCMPTWDPVKKTTDGTCQIKASVAPANDTKLNARLLHQFQNDLFVGSIFTALNTLKAIIVRTAEADPSLAQSLGFLLPAIRTLQFSLDRVPDRSKEDLLLPLRQAPQAYHGGGVFLTPILAFNYAGFYDKIVVVFPVGFILSYLYSVSRIIVALLSEKETRAREFMRILGVPELQIGLAWFLFYVVLLLVASVLQTIGACKALFPNSDGGLLFGLFFTFALSSWGYAFLVSSLFSRARAGSLVGMGVFFMIFFVSFALSSSASEQLRMACSLLSPVALAQAIQNLAAVEAVSVGITSANAYDPINNFSFINAIRMQLLDFVLYVLLGLYFERVIPKEYGVPEPWYFVVSPTYWRRVWSKAAQTNGVVANADLDTPGKPDACATAAVKGVEDVGDDLRQQELDGRAVLLRELRKVYHIGGGTKVAVQGISVAFYEGQVACLLGHNGAGKTTVMSMLTGMTPVTSGDARINGFSITTDMRSVRRSLGYCPQFSVLYPELTVEEHLVFYAQVKGLAAGSEALQTGVARKIADVGLTEKRHVWSSALSGGMKRKLSLAVAFLGDSRVVFLDEPTSGMDPYSRRSTWDLIRSNRRGRVILLTTHFMDEADILGDRIAIMADGVLQCVGSSLFLKQRFGVGYRLSFVQMTRSEGGKTSKAATDAHAHALRALIQTHVHEAKLATDVGTELTFQLPFEASSRFPKLFEALDAQQQALGIESYAISVTTLEEIFLKVAETHAAEQAQQALQNKAAAKEAMIDDKVDEVATSMPTDDASHTSRQHSLIVWFIIQLHALLLKRFWSARRDGAMVFYSTLLPAIVLFVGLTSLKLSLFIKNDPKVMLTAADQLPLGANTPIPFACPTAVDGVCTQLFAAPWFDGGAPSSLDVPVPAYPTTTPVVFGLSYVNASIEPNDTTGLAVRFGELVFERGYGVNASTDALLPGATPVDGQSGGYLAYTSTPQHLYSYNVIVNSSATHGAPTFKALVDQAVHRRLLDNSNVSVRVATHPFPLSTKTRSIFNSFLSLPAVIFVVVAFTFIPAAIMPFLVKERWNEQNSKHQQLLSGVSLPAFWVAHWVFDYVLYLVPMTIALLLLRGSGISTSLSHSQSVEVCPGCTQDVRSAVSTLFLLFGGAVMSWTYLLSHVLNDPNACLLYTIMINFFVGLLLLLVSYSLNTVTSTRPLNASLIYIWRLSPLFCLGQGLLQIIIADIEALYGLSDLPRSAYDAQIAGNELAYLAAEIPIYFIAAVLLDMAKTGDLRWLLRSNRTPADLVDAVRRKLQRFVSRDKSKLHAQEAVGVVAPADDDDVMREAQRIYQGAANGAKDDDEVVRIVQLRKTYANGKCAVANLSFGLSRGECFGFLGINGAGKTTTMKMLTGDLFPTSGTAKLNGFDIVTERQQVRHCIGYCPQFDALLDLLTVNEHLQLFGRLKGFNGVALQQEMKRLVRKLQLTAFANKLAGSLSGGNKRKLSVAIAMLGNPPLLFLDEPSTGMDPFARRFLWDVILRASVQSRHSTIMLTTHAMDECEALCSKAAIMVGGRLRCLGSIPYLKARFGDGFLVECKFQATARTALEQLKGELVATAASSTLTREALAVACDTLHKPERFEWIVSDAVSHPTGAGLGELLARNGALDVDELCLWWLLEDRVEQMKKFLHKHFGVNAVTLLERQADYCRFKLAPSLTPSDDSVDANETNNDLRTRFALARMFQLIEDSRVDLGVQEYSIAQTSLEQIFHSFARHNRKKPE</sequence>
<accession>A0AAV2Z3N5</accession>
<dbReference type="PANTHER" id="PTHR19229:SF36">
    <property type="entry name" value="ATP-BINDING CASSETTE SUB-FAMILY A MEMBER 2"/>
    <property type="match status" value="1"/>
</dbReference>
<proteinExistence type="inferred from homology"/>
<dbReference type="EMBL" id="DAKRPA010000072">
    <property type="protein sequence ID" value="DBA00014.1"/>
    <property type="molecule type" value="Genomic_DNA"/>
</dbReference>
<evidence type="ECO:0000256" key="7">
    <source>
        <dbReference type="ARBA" id="ARBA00022840"/>
    </source>
</evidence>
<comment type="caution">
    <text evidence="13">The sequence shown here is derived from an EMBL/GenBank/DDBJ whole genome shotgun (WGS) entry which is preliminary data.</text>
</comment>
<keyword evidence="3" id="KW-0813">Transport</keyword>
<evidence type="ECO:0000256" key="11">
    <source>
        <dbReference type="SAM" id="Phobius"/>
    </source>
</evidence>
<keyword evidence="8 11" id="KW-1133">Transmembrane helix</keyword>
<feature type="transmembrane region" description="Helical" evidence="11">
    <location>
        <begin position="1557"/>
        <end position="1576"/>
    </location>
</feature>
<dbReference type="CDD" id="cd03263">
    <property type="entry name" value="ABC_subfamily_A"/>
    <property type="match status" value="2"/>
</dbReference>
<evidence type="ECO:0000256" key="3">
    <source>
        <dbReference type="ARBA" id="ARBA00022448"/>
    </source>
</evidence>
<dbReference type="PROSITE" id="PS00211">
    <property type="entry name" value="ABC_TRANSPORTER_1"/>
    <property type="match status" value="2"/>
</dbReference>
<evidence type="ECO:0000313" key="14">
    <source>
        <dbReference type="Proteomes" id="UP001146120"/>
    </source>
</evidence>
<organism evidence="13 14">
    <name type="scientific">Lagenidium giganteum</name>
    <dbReference type="NCBI Taxonomy" id="4803"/>
    <lineage>
        <taxon>Eukaryota</taxon>
        <taxon>Sar</taxon>
        <taxon>Stramenopiles</taxon>
        <taxon>Oomycota</taxon>
        <taxon>Peronosporomycetes</taxon>
        <taxon>Pythiales</taxon>
        <taxon>Pythiaceae</taxon>
    </lineage>
</organism>
<keyword evidence="4 11" id="KW-0812">Transmembrane</keyword>
<feature type="transmembrane region" description="Helical" evidence="11">
    <location>
        <begin position="1173"/>
        <end position="1196"/>
    </location>
</feature>
<feature type="transmembrane region" description="Helical" evidence="11">
    <location>
        <begin position="1514"/>
        <end position="1536"/>
    </location>
</feature>
<feature type="transmembrane region" description="Helical" evidence="11">
    <location>
        <begin position="546"/>
        <end position="567"/>
    </location>
</feature>
<reference evidence="13" key="1">
    <citation type="submission" date="2022-11" db="EMBL/GenBank/DDBJ databases">
        <authorList>
            <person name="Morgan W.R."/>
            <person name="Tartar A."/>
        </authorList>
    </citation>
    <scope>NUCLEOTIDE SEQUENCE</scope>
    <source>
        <strain evidence="13">ARSEF 373</strain>
    </source>
</reference>
<feature type="transmembrane region" description="Helical" evidence="11">
    <location>
        <begin position="1430"/>
        <end position="1456"/>
    </location>
</feature>
<evidence type="ECO:0000256" key="2">
    <source>
        <dbReference type="ARBA" id="ARBA00008869"/>
    </source>
</evidence>
<dbReference type="InterPro" id="IPR017871">
    <property type="entry name" value="ABC_transporter-like_CS"/>
</dbReference>
<dbReference type="Proteomes" id="UP001146120">
    <property type="component" value="Unassembled WGS sequence"/>
</dbReference>
<evidence type="ECO:0000256" key="1">
    <source>
        <dbReference type="ARBA" id="ARBA00004141"/>
    </source>
</evidence>
<dbReference type="SMART" id="SM00382">
    <property type="entry name" value="AAA"/>
    <property type="match status" value="2"/>
</dbReference>
<dbReference type="GO" id="GO:0005524">
    <property type="term" value="F:ATP binding"/>
    <property type="evidence" value="ECO:0007669"/>
    <property type="project" value="UniProtKB-KW"/>
</dbReference>
<feature type="transmembrane region" description="Helical" evidence="11">
    <location>
        <begin position="579"/>
        <end position="599"/>
    </location>
</feature>
<feature type="domain" description="ABC transporter" evidence="12">
    <location>
        <begin position="776"/>
        <end position="1011"/>
    </location>
</feature>
<dbReference type="FunFam" id="3.40.50.300:FF:000335">
    <property type="entry name" value="ATP binding cassette subfamily A member 5"/>
    <property type="match status" value="1"/>
</dbReference>
<evidence type="ECO:0000256" key="6">
    <source>
        <dbReference type="ARBA" id="ARBA00022741"/>
    </source>
</evidence>
<feature type="region of interest" description="Disordered" evidence="10">
    <location>
        <begin position="1"/>
        <end position="21"/>
    </location>
</feature>
<dbReference type="SUPFAM" id="SSF52540">
    <property type="entry name" value="P-loop containing nucleoside triphosphate hydrolases"/>
    <property type="match status" value="2"/>
</dbReference>
<dbReference type="Pfam" id="PF00005">
    <property type="entry name" value="ABC_tran"/>
    <property type="match status" value="2"/>
</dbReference>
<dbReference type="InterPro" id="IPR003593">
    <property type="entry name" value="AAA+_ATPase"/>
</dbReference>
<keyword evidence="7" id="KW-0067">ATP-binding</keyword>
<feature type="transmembrane region" description="Helical" evidence="11">
    <location>
        <begin position="1484"/>
        <end position="1502"/>
    </location>
</feature>
<evidence type="ECO:0000256" key="8">
    <source>
        <dbReference type="ARBA" id="ARBA00022989"/>
    </source>
</evidence>
<dbReference type="InterPro" id="IPR003439">
    <property type="entry name" value="ABC_transporter-like_ATP-bd"/>
</dbReference>
<feature type="transmembrane region" description="Helical" evidence="11">
    <location>
        <begin position="1385"/>
        <end position="1410"/>
    </location>
</feature>
<gene>
    <name evidence="13" type="ORF">N0F65_002017</name>
</gene>
<dbReference type="GO" id="GO:0016020">
    <property type="term" value="C:membrane"/>
    <property type="evidence" value="ECO:0007669"/>
    <property type="project" value="UniProtKB-SubCell"/>
</dbReference>
<evidence type="ECO:0000256" key="10">
    <source>
        <dbReference type="SAM" id="MobiDB-lite"/>
    </source>
</evidence>
<dbReference type="InterPro" id="IPR027417">
    <property type="entry name" value="P-loop_NTPase"/>
</dbReference>
<evidence type="ECO:0000256" key="9">
    <source>
        <dbReference type="ARBA" id="ARBA00023136"/>
    </source>
</evidence>
<comment type="similarity">
    <text evidence="2">Belongs to the ABC transporter superfamily. ABCA family.</text>
</comment>
<keyword evidence="9 11" id="KW-0472">Membrane</keyword>
<keyword evidence="14" id="KW-1185">Reference proteome</keyword>